<sequence>MRYCLKSKAVKYDCFTDIHSTAIMILFNFTIKKNANQAIL</sequence>
<dbReference type="Proteomes" id="UP000005326">
    <property type="component" value="Unassembled WGS sequence"/>
</dbReference>
<comment type="caution">
    <text evidence="1">The sequence shown here is derived from an EMBL/GenBank/DDBJ whole genome shotgun (WGS) entry which is preliminary data.</text>
</comment>
<organism evidence="1 2">
    <name type="scientific">[Eubacterium] siraeum DSM 15702</name>
    <dbReference type="NCBI Taxonomy" id="428128"/>
    <lineage>
        <taxon>Bacteria</taxon>
        <taxon>Bacillati</taxon>
        <taxon>Bacillota</taxon>
        <taxon>Clostridia</taxon>
        <taxon>Eubacteriales</taxon>
        <taxon>Oscillospiraceae</taxon>
        <taxon>Oscillospiraceae incertae sedis</taxon>
    </lineage>
</organism>
<keyword evidence="2" id="KW-1185">Reference proteome</keyword>
<dbReference type="EMBL" id="ABCA03000018">
    <property type="protein sequence ID" value="EDS02027.1"/>
    <property type="molecule type" value="Genomic_DNA"/>
</dbReference>
<reference evidence="1" key="1">
    <citation type="submission" date="2007-10" db="EMBL/GenBank/DDBJ databases">
        <authorList>
            <person name="Fulton L."/>
            <person name="Clifton S."/>
            <person name="Fulton B."/>
            <person name="Xu J."/>
            <person name="Minx P."/>
            <person name="Pepin K.H."/>
            <person name="Johnson M."/>
            <person name="Thiruvilangam P."/>
            <person name="Bhonagiri V."/>
            <person name="Nash W.E."/>
            <person name="Mardis E.R."/>
            <person name="Wilson R.K."/>
        </authorList>
    </citation>
    <scope>NUCLEOTIDE SEQUENCE [LARGE SCALE GENOMIC DNA]</scope>
    <source>
        <strain evidence="1">DSM 15702</strain>
    </source>
</reference>
<protein>
    <submittedName>
        <fullName evidence="1">Uncharacterized protein</fullName>
    </submittedName>
</protein>
<gene>
    <name evidence="1" type="ORF">EUBSIR_00068</name>
</gene>
<dbReference type="AlphaFoldDB" id="B0MJU3"/>
<evidence type="ECO:0000313" key="2">
    <source>
        <dbReference type="Proteomes" id="UP000005326"/>
    </source>
</evidence>
<reference evidence="1" key="2">
    <citation type="submission" date="2014-06" db="EMBL/GenBank/DDBJ databases">
        <title>Draft genome sequence of Eubacterium siraeum (DSM 15702).</title>
        <authorList>
            <person name="Sudarsanam P."/>
            <person name="Ley R."/>
            <person name="Guruge J."/>
            <person name="Turnbaugh P.J."/>
            <person name="Mahowald M."/>
            <person name="Liep D."/>
            <person name="Gordon J."/>
        </authorList>
    </citation>
    <scope>NUCLEOTIDE SEQUENCE</scope>
    <source>
        <strain evidence="1">DSM 15702</strain>
    </source>
</reference>
<proteinExistence type="predicted"/>
<name>B0MJU3_9FIRM</name>
<accession>B0MJU3</accession>
<evidence type="ECO:0000313" key="1">
    <source>
        <dbReference type="EMBL" id="EDS02027.1"/>
    </source>
</evidence>